<name>A0ACB9MC27_9MYRT</name>
<evidence type="ECO:0000313" key="1">
    <source>
        <dbReference type="EMBL" id="KAI4320240.1"/>
    </source>
</evidence>
<keyword evidence="2" id="KW-1185">Reference proteome</keyword>
<dbReference type="EMBL" id="CM042889">
    <property type="protein sequence ID" value="KAI4320240.1"/>
    <property type="molecule type" value="Genomic_DNA"/>
</dbReference>
<sequence length="370" mass="41687">MDIVNRLLNWVVPPTSLVILAFAWPALSFVSACEWLYNAFYPEDIDDKVVVITGASSGIGEQIAYEYAKRRANLVLVARREFRLKGIAENARRLGARHVLTVAADVVREDDCKRFINEAVNLFGRIDHLVNTASLGHTFYFEEVTDTSVFPLLMDINFWGNVYPTYVALPYLHETRGKIVVNASVENWLPLPRMSLYSAAKAALVNFYETMRFELKEEVGITIATHGWIGAEMTRGKFMLEEGAEMQWKEEREVHVTGGPVEEFAKLIVSGACRGEPYVKYPSWYDVFLLYRVFAPKVLRWTFRLLLATHGARRASLVGTGRPLAIMEGNGRHPSITEGNGRPLLLEGQSPRKLFGSPSHASPSSSQRME</sequence>
<protein>
    <submittedName>
        <fullName evidence="1">Uncharacterized protein</fullName>
    </submittedName>
</protein>
<proteinExistence type="predicted"/>
<dbReference type="Proteomes" id="UP001057402">
    <property type="component" value="Chromosome 10"/>
</dbReference>
<comment type="caution">
    <text evidence="1">The sequence shown here is derived from an EMBL/GenBank/DDBJ whole genome shotgun (WGS) entry which is preliminary data.</text>
</comment>
<evidence type="ECO:0000313" key="2">
    <source>
        <dbReference type="Proteomes" id="UP001057402"/>
    </source>
</evidence>
<gene>
    <name evidence="1" type="ORF">MLD38_033741</name>
</gene>
<reference evidence="2" key="1">
    <citation type="journal article" date="2023" name="Front. Plant Sci.">
        <title>Chromosomal-level genome assembly of Melastoma candidum provides insights into trichome evolution.</title>
        <authorList>
            <person name="Zhong Y."/>
            <person name="Wu W."/>
            <person name="Sun C."/>
            <person name="Zou P."/>
            <person name="Liu Y."/>
            <person name="Dai S."/>
            <person name="Zhou R."/>
        </authorList>
    </citation>
    <scope>NUCLEOTIDE SEQUENCE [LARGE SCALE GENOMIC DNA]</scope>
</reference>
<organism evidence="1 2">
    <name type="scientific">Melastoma candidum</name>
    <dbReference type="NCBI Taxonomy" id="119954"/>
    <lineage>
        <taxon>Eukaryota</taxon>
        <taxon>Viridiplantae</taxon>
        <taxon>Streptophyta</taxon>
        <taxon>Embryophyta</taxon>
        <taxon>Tracheophyta</taxon>
        <taxon>Spermatophyta</taxon>
        <taxon>Magnoliopsida</taxon>
        <taxon>eudicotyledons</taxon>
        <taxon>Gunneridae</taxon>
        <taxon>Pentapetalae</taxon>
        <taxon>rosids</taxon>
        <taxon>malvids</taxon>
        <taxon>Myrtales</taxon>
        <taxon>Melastomataceae</taxon>
        <taxon>Melastomatoideae</taxon>
        <taxon>Melastomateae</taxon>
        <taxon>Melastoma</taxon>
    </lineage>
</organism>
<accession>A0ACB9MC27</accession>